<evidence type="ECO:0000256" key="2">
    <source>
        <dbReference type="ARBA" id="ARBA00022679"/>
    </source>
</evidence>
<dbReference type="OrthoDB" id="9810615at2"/>
<evidence type="ECO:0000313" key="6">
    <source>
        <dbReference type="EMBL" id="QES57739.1"/>
    </source>
</evidence>
<dbReference type="Proteomes" id="UP000324101">
    <property type="component" value="Chromosome"/>
</dbReference>
<gene>
    <name evidence="6" type="ORF">DEJ51_29170</name>
</gene>
<evidence type="ECO:0000256" key="1">
    <source>
        <dbReference type="ARBA" id="ARBA00022603"/>
    </source>
</evidence>
<proteinExistence type="predicted"/>
<dbReference type="GO" id="GO:0008168">
    <property type="term" value="F:methyltransferase activity"/>
    <property type="evidence" value="ECO:0007669"/>
    <property type="project" value="UniProtKB-KW"/>
</dbReference>
<reference evidence="6 7" key="1">
    <citation type="submission" date="2018-05" db="EMBL/GenBank/DDBJ databases">
        <title>Streptomyces venezuelae.</title>
        <authorList>
            <person name="Kim W."/>
            <person name="Lee N."/>
            <person name="Cho B.-K."/>
        </authorList>
    </citation>
    <scope>NUCLEOTIDE SEQUENCE [LARGE SCALE GENOMIC DNA]</scope>
    <source>
        <strain evidence="6 7">ATCC 21018</strain>
    </source>
</reference>
<keyword evidence="2 6" id="KW-0808">Transferase</keyword>
<sequence>MSGVHGVHPEILDFYDRSDEAGRLHTTATGILELERTRELLRRHLPPAPARVLDVGGGTGSHARWLSEDGHTVHLVDPVPRHVAQAAEIPGVTAELGDARALAEADDSFDAVLLLGPLYHLHERADRLTALAEARRVVRPGGLIAAAAVSRYSPLLDYAATVRDGVRPTPGHGQHSGERGFAHAHFQTSAELRGELVASGLPEPTVYGIEGPGWVAVKAITKYAGIDLIGSSLYEAALAAARLAEPHPALTDASAHMLAVTHDRPAAESRQEGPGQRVRSPGSSPSAVVRAGSSRGSSGSA</sequence>
<dbReference type="GO" id="GO:0032259">
    <property type="term" value="P:methylation"/>
    <property type="evidence" value="ECO:0007669"/>
    <property type="project" value="UniProtKB-KW"/>
</dbReference>
<feature type="domain" description="Methyltransferase" evidence="5">
    <location>
        <begin position="52"/>
        <end position="142"/>
    </location>
</feature>
<dbReference type="CDD" id="cd02440">
    <property type="entry name" value="AdoMet_MTases"/>
    <property type="match status" value="1"/>
</dbReference>
<dbReference type="PANTHER" id="PTHR43464:SF19">
    <property type="entry name" value="UBIQUINONE BIOSYNTHESIS O-METHYLTRANSFERASE, MITOCHONDRIAL"/>
    <property type="match status" value="1"/>
</dbReference>
<dbReference type="InterPro" id="IPR029063">
    <property type="entry name" value="SAM-dependent_MTases_sf"/>
</dbReference>
<evidence type="ECO:0000256" key="3">
    <source>
        <dbReference type="ARBA" id="ARBA00022691"/>
    </source>
</evidence>
<dbReference type="RefSeq" id="WP_150260537.1">
    <property type="nucleotide sequence ID" value="NZ_CP029189.1"/>
</dbReference>
<dbReference type="AlphaFoldDB" id="A0A5P2DYP1"/>
<dbReference type="SUPFAM" id="SSF53335">
    <property type="entry name" value="S-adenosyl-L-methionine-dependent methyltransferases"/>
    <property type="match status" value="1"/>
</dbReference>
<dbReference type="Gene3D" id="3.40.50.150">
    <property type="entry name" value="Vaccinia Virus protein VP39"/>
    <property type="match status" value="1"/>
</dbReference>
<accession>A0A5P2DYP1</accession>
<evidence type="ECO:0000259" key="5">
    <source>
        <dbReference type="Pfam" id="PF13649"/>
    </source>
</evidence>
<evidence type="ECO:0000256" key="4">
    <source>
        <dbReference type="SAM" id="MobiDB-lite"/>
    </source>
</evidence>
<feature type="region of interest" description="Disordered" evidence="4">
    <location>
        <begin position="263"/>
        <end position="301"/>
    </location>
</feature>
<dbReference type="InterPro" id="IPR041698">
    <property type="entry name" value="Methyltransf_25"/>
</dbReference>
<dbReference type="PANTHER" id="PTHR43464">
    <property type="entry name" value="METHYLTRANSFERASE"/>
    <property type="match status" value="1"/>
</dbReference>
<organism evidence="6 7">
    <name type="scientific">Streptomyces venezuelae</name>
    <dbReference type="NCBI Taxonomy" id="54571"/>
    <lineage>
        <taxon>Bacteria</taxon>
        <taxon>Bacillati</taxon>
        <taxon>Actinomycetota</taxon>
        <taxon>Actinomycetes</taxon>
        <taxon>Kitasatosporales</taxon>
        <taxon>Streptomycetaceae</taxon>
        <taxon>Streptomyces</taxon>
    </lineage>
</organism>
<evidence type="ECO:0000313" key="7">
    <source>
        <dbReference type="Proteomes" id="UP000324101"/>
    </source>
</evidence>
<dbReference type="EMBL" id="CP029189">
    <property type="protein sequence ID" value="QES57739.1"/>
    <property type="molecule type" value="Genomic_DNA"/>
</dbReference>
<keyword evidence="3" id="KW-0949">S-adenosyl-L-methionine</keyword>
<keyword evidence="1 6" id="KW-0489">Methyltransferase</keyword>
<protein>
    <submittedName>
        <fullName evidence="6">SAM-dependent methyltransferase</fullName>
    </submittedName>
</protein>
<feature type="compositionally biased region" description="Low complexity" evidence="4">
    <location>
        <begin position="286"/>
        <end position="301"/>
    </location>
</feature>
<dbReference type="Pfam" id="PF13649">
    <property type="entry name" value="Methyltransf_25"/>
    <property type="match status" value="1"/>
</dbReference>
<name>A0A5P2DYP1_STRVZ</name>